<organism evidence="2 3">
    <name type="scientific">Dentipellis fragilis</name>
    <dbReference type="NCBI Taxonomy" id="205917"/>
    <lineage>
        <taxon>Eukaryota</taxon>
        <taxon>Fungi</taxon>
        <taxon>Dikarya</taxon>
        <taxon>Basidiomycota</taxon>
        <taxon>Agaricomycotina</taxon>
        <taxon>Agaricomycetes</taxon>
        <taxon>Russulales</taxon>
        <taxon>Hericiaceae</taxon>
        <taxon>Dentipellis</taxon>
    </lineage>
</organism>
<evidence type="ECO:0000256" key="1">
    <source>
        <dbReference type="SAM" id="MobiDB-lite"/>
    </source>
</evidence>
<sequence length="132" mass="13884">MQPFLESGMASAPAVPEPSLPPALMFTNPGSARADPPPLGNWPRADIIQQPAKPRPARRKAPPPTAAAEPASSDSPSEAVETHQRQTSVSMPSSDTDAANRSRPGGPRHRSGSSVSARPPPLDLSRISNIER</sequence>
<evidence type="ECO:0000313" key="2">
    <source>
        <dbReference type="EMBL" id="TFY55556.1"/>
    </source>
</evidence>
<feature type="compositionally biased region" description="Polar residues" evidence="1">
    <location>
        <begin position="85"/>
        <end position="99"/>
    </location>
</feature>
<protein>
    <submittedName>
        <fullName evidence="2">Uncharacterized protein</fullName>
    </submittedName>
</protein>
<reference evidence="2 3" key="1">
    <citation type="submission" date="2019-02" db="EMBL/GenBank/DDBJ databases">
        <title>Genome sequencing of the rare red list fungi Dentipellis fragilis.</title>
        <authorList>
            <person name="Buettner E."/>
            <person name="Kellner H."/>
        </authorList>
    </citation>
    <scope>NUCLEOTIDE SEQUENCE [LARGE SCALE GENOMIC DNA]</scope>
    <source>
        <strain evidence="2 3">DSM 105465</strain>
    </source>
</reference>
<feature type="region of interest" description="Disordered" evidence="1">
    <location>
        <begin position="1"/>
        <end position="132"/>
    </location>
</feature>
<gene>
    <name evidence="2" type="ORF">EVG20_g9277</name>
</gene>
<dbReference type="AlphaFoldDB" id="A0A4Y9XZI4"/>
<name>A0A4Y9XZI4_9AGAM</name>
<dbReference type="EMBL" id="SEOQ01000905">
    <property type="protein sequence ID" value="TFY55556.1"/>
    <property type="molecule type" value="Genomic_DNA"/>
</dbReference>
<accession>A0A4Y9XZI4</accession>
<dbReference type="Proteomes" id="UP000298327">
    <property type="component" value="Unassembled WGS sequence"/>
</dbReference>
<evidence type="ECO:0000313" key="3">
    <source>
        <dbReference type="Proteomes" id="UP000298327"/>
    </source>
</evidence>
<keyword evidence="3" id="KW-1185">Reference proteome</keyword>
<feature type="compositionally biased region" description="Low complexity" evidence="1">
    <location>
        <begin position="66"/>
        <end position="79"/>
    </location>
</feature>
<proteinExistence type="predicted"/>
<comment type="caution">
    <text evidence="2">The sequence shown here is derived from an EMBL/GenBank/DDBJ whole genome shotgun (WGS) entry which is preliminary data.</text>
</comment>